<gene>
    <name evidence="1" type="ORF">Metus_1185</name>
</gene>
<accession>A0A3S3TRN7</accession>
<dbReference type="Proteomes" id="UP000288215">
    <property type="component" value="Unassembled WGS sequence"/>
</dbReference>
<dbReference type="AlphaFoldDB" id="A0A3S3TRN7"/>
<comment type="caution">
    <text evidence="1">The sequence shown here is derived from an EMBL/GenBank/DDBJ whole genome shotgun (WGS) entry which is preliminary data.</text>
</comment>
<protein>
    <submittedName>
        <fullName evidence="1">Uncharacterized protein</fullName>
    </submittedName>
</protein>
<sequence length="56" mass="6255">MRCKSCEKWYGAEDDDYGPCSVKHARGDKKFITHGEHVCDEIYKGKGSDNDGDQGS</sequence>
<evidence type="ECO:0000313" key="2">
    <source>
        <dbReference type="Proteomes" id="UP000288215"/>
    </source>
</evidence>
<evidence type="ECO:0000313" key="1">
    <source>
        <dbReference type="EMBL" id="RWX73211.1"/>
    </source>
</evidence>
<dbReference type="EMBL" id="RXGA01000003">
    <property type="protein sequence ID" value="RWX73211.1"/>
    <property type="molecule type" value="Genomic_DNA"/>
</dbReference>
<reference evidence="1 2" key="1">
    <citation type="submission" date="2018-12" db="EMBL/GenBank/DDBJ databases">
        <title>The complete genome of the methanogenic archaea of the candidate phylum Verstraetearchaeota, obtained from the metagenome of underground thermal water.</title>
        <authorList>
            <person name="Kadnikov V.V."/>
            <person name="Mardanov A.V."/>
            <person name="Beletsky A.V."/>
            <person name="Karnachuk O.V."/>
            <person name="Ravin N.V."/>
        </authorList>
    </citation>
    <scope>NUCLEOTIDE SEQUENCE [LARGE SCALE GENOMIC DNA]</scope>
    <source>
        <strain evidence="1">Ch88</strain>
    </source>
</reference>
<proteinExistence type="predicted"/>
<name>A0A3S3TRN7_METS7</name>
<organism evidence="1 2">
    <name type="scientific">Methanosuratincola subterraneus</name>
    <dbReference type="NCBI Taxonomy" id="2593994"/>
    <lineage>
        <taxon>Archaea</taxon>
        <taxon>Thermoproteota</taxon>
        <taxon>Methanosuratincolia</taxon>
        <taxon>Candidatus Methanomethylicales</taxon>
        <taxon>Candidatus Methanomethylicaceae</taxon>
        <taxon>Candidatus Methanosuratincola (ex Vanwonterghem et al. 2016)</taxon>
    </lineage>
</organism>